<evidence type="ECO:0000313" key="1">
    <source>
        <dbReference type="EMBL" id="AWX69610.1"/>
    </source>
</evidence>
<reference evidence="2" key="1">
    <citation type="submission" date="2018-06" db="EMBL/GenBank/DDBJ databases">
        <title>Complete genome sequences of Mycoplasma anatis, M. anseris and M. cloacale type strains.</title>
        <authorList>
            <person name="Grozner D."/>
            <person name="Forro B."/>
            <person name="Sulyok K.M."/>
            <person name="Marton S."/>
            <person name="Kreizinger Z."/>
            <person name="Banyai K."/>
            <person name="Gyuranecz M."/>
        </authorList>
    </citation>
    <scope>NUCLEOTIDE SEQUENCE [LARGE SCALE GENOMIC DNA]</scope>
    <source>
        <strain evidence="2">ATCC 49234</strain>
    </source>
</reference>
<dbReference type="Proteomes" id="UP000250218">
    <property type="component" value="Chromosome"/>
</dbReference>
<name>A0A2Z4NDH0_9BACT</name>
<dbReference type="KEGG" id="mane:DP065_02545"/>
<gene>
    <name evidence="1" type="ORF">DP065_02545</name>
</gene>
<accession>A0A2Z4NDH0</accession>
<dbReference type="AlphaFoldDB" id="A0A2Z4NDH0"/>
<evidence type="ECO:0000313" key="2">
    <source>
        <dbReference type="Proteomes" id="UP000250218"/>
    </source>
</evidence>
<proteinExistence type="predicted"/>
<dbReference type="RefSeq" id="WP_033178605.1">
    <property type="nucleotide sequence ID" value="NZ_CP030140.1"/>
</dbReference>
<sequence>MNNIYHWIGKIVEESQYIQHNIALIICYHSINQKIKSKVLKENELVEISKKAWILNKEMSLMTMGQVIKSCQDSNAFDSKEIQLLYKFLKIRNEVVHKFFIANNKFFNDAKNIEKLLKILSSTLAEFKLTNEKFVEKVNSEKAFYKKYFSRGDH</sequence>
<dbReference type="EMBL" id="CP030140">
    <property type="protein sequence ID" value="AWX69610.1"/>
    <property type="molecule type" value="Genomic_DNA"/>
</dbReference>
<keyword evidence="2" id="KW-1185">Reference proteome</keyword>
<organism evidence="1 2">
    <name type="scientific">[Mycoplasma] anseris</name>
    <dbReference type="NCBI Taxonomy" id="92400"/>
    <lineage>
        <taxon>Bacteria</taxon>
        <taxon>Bacillati</taxon>
        <taxon>Mycoplasmatota</taxon>
        <taxon>Mycoplasmoidales</taxon>
        <taxon>Metamycoplasmataceae</taxon>
        <taxon>Metamycoplasma</taxon>
    </lineage>
</organism>
<protein>
    <submittedName>
        <fullName evidence="1">Uncharacterized protein</fullName>
    </submittedName>
</protein>